<feature type="transmembrane region" description="Helical" evidence="8">
    <location>
        <begin position="82"/>
        <end position="109"/>
    </location>
</feature>
<dbReference type="Gene3D" id="1.20.1720.10">
    <property type="entry name" value="Multidrug resistance protein D"/>
    <property type="match status" value="1"/>
</dbReference>
<evidence type="ECO:0000313" key="11">
    <source>
        <dbReference type="Proteomes" id="UP000632766"/>
    </source>
</evidence>
<feature type="transmembrane region" description="Helical" evidence="8">
    <location>
        <begin position="218"/>
        <end position="240"/>
    </location>
</feature>
<dbReference type="AlphaFoldDB" id="A0A8J7L895"/>
<feature type="transmembrane region" description="Helical" evidence="8">
    <location>
        <begin position="144"/>
        <end position="165"/>
    </location>
</feature>
<dbReference type="EMBL" id="JAECZC010000018">
    <property type="protein sequence ID" value="MBH8562960.1"/>
    <property type="molecule type" value="Genomic_DNA"/>
</dbReference>
<evidence type="ECO:0000256" key="6">
    <source>
        <dbReference type="ARBA" id="ARBA00022989"/>
    </source>
</evidence>
<proteinExistence type="inferred from homology"/>
<comment type="caution">
    <text evidence="10">The sequence shown here is derived from an EMBL/GenBank/DDBJ whole genome shotgun (WGS) entry which is preliminary data.</text>
</comment>
<evidence type="ECO:0000313" key="10">
    <source>
        <dbReference type="EMBL" id="MBH8562960.1"/>
    </source>
</evidence>
<organism evidence="10 11">
    <name type="scientific">Amazonocrinis nigriterrae CENA67</name>
    <dbReference type="NCBI Taxonomy" id="2794033"/>
    <lineage>
        <taxon>Bacteria</taxon>
        <taxon>Bacillati</taxon>
        <taxon>Cyanobacteriota</taxon>
        <taxon>Cyanophyceae</taxon>
        <taxon>Nostocales</taxon>
        <taxon>Nostocaceae</taxon>
        <taxon>Amazonocrinis</taxon>
        <taxon>Amazonocrinis nigriterrae</taxon>
    </lineage>
</organism>
<dbReference type="Proteomes" id="UP000632766">
    <property type="component" value="Unassembled WGS sequence"/>
</dbReference>
<dbReference type="Pfam" id="PF07690">
    <property type="entry name" value="MFS_1"/>
    <property type="match status" value="1"/>
</dbReference>
<dbReference type="InterPro" id="IPR020846">
    <property type="entry name" value="MFS_dom"/>
</dbReference>
<keyword evidence="3" id="KW-0813">Transport</keyword>
<evidence type="ECO:0000256" key="1">
    <source>
        <dbReference type="ARBA" id="ARBA00004651"/>
    </source>
</evidence>
<dbReference type="CDD" id="cd17320">
    <property type="entry name" value="MFS_MdfA_MDR_like"/>
    <property type="match status" value="1"/>
</dbReference>
<dbReference type="PANTHER" id="PTHR23502:SF132">
    <property type="entry name" value="POLYAMINE TRANSPORTER 2-RELATED"/>
    <property type="match status" value="1"/>
</dbReference>
<feature type="transmembrane region" description="Helical" evidence="8">
    <location>
        <begin position="12"/>
        <end position="31"/>
    </location>
</feature>
<feature type="transmembrane region" description="Helical" evidence="8">
    <location>
        <begin position="171"/>
        <end position="197"/>
    </location>
</feature>
<evidence type="ECO:0000256" key="4">
    <source>
        <dbReference type="ARBA" id="ARBA00022475"/>
    </source>
</evidence>
<comment type="similarity">
    <text evidence="2">Belongs to the major facilitator superfamily. Bcr/CmlA family.</text>
</comment>
<evidence type="ECO:0000256" key="3">
    <source>
        <dbReference type="ARBA" id="ARBA00022448"/>
    </source>
</evidence>
<dbReference type="InterPro" id="IPR011701">
    <property type="entry name" value="MFS"/>
</dbReference>
<keyword evidence="5 8" id="KW-0812">Transmembrane</keyword>
<dbReference type="InterPro" id="IPR036259">
    <property type="entry name" value="MFS_trans_sf"/>
</dbReference>
<gene>
    <name evidence="10" type="ORF">I8748_12335</name>
</gene>
<feature type="transmembrane region" description="Helical" evidence="8">
    <location>
        <begin position="347"/>
        <end position="371"/>
    </location>
</feature>
<dbReference type="InterPro" id="IPR004812">
    <property type="entry name" value="Efflux_drug-R_Bcr/CmlA"/>
</dbReference>
<evidence type="ECO:0000256" key="8">
    <source>
        <dbReference type="SAM" id="Phobius"/>
    </source>
</evidence>
<keyword evidence="11" id="KW-1185">Reference proteome</keyword>
<reference evidence="10 11" key="1">
    <citation type="journal article" date="2021" name="Int. J. Syst. Evol. Microbiol.">
        <title>Amazonocrinis nigriterrae gen. nov., sp. nov., Atlanticothrix silvestris gen. nov., sp. nov. and Dendronalium phyllosphericum gen. nov., sp. nov., nostocacean cyanobacteria from Brazilian environments.</title>
        <authorList>
            <person name="Alvarenga D.O."/>
            <person name="Andreote A.P.D."/>
            <person name="Branco L.H.Z."/>
            <person name="Delbaje E."/>
            <person name="Cruz R.B."/>
            <person name="Varani A.M."/>
            <person name="Fiore M.F."/>
        </authorList>
    </citation>
    <scope>NUCLEOTIDE SEQUENCE [LARGE SCALE GENOMIC DNA]</scope>
    <source>
        <strain evidence="10 11">CENA67</strain>
    </source>
</reference>
<feature type="transmembrane region" description="Helical" evidence="8">
    <location>
        <begin position="255"/>
        <end position="275"/>
    </location>
</feature>
<dbReference type="GO" id="GO:0005886">
    <property type="term" value="C:plasma membrane"/>
    <property type="evidence" value="ECO:0007669"/>
    <property type="project" value="UniProtKB-SubCell"/>
</dbReference>
<accession>A0A8J7L895</accession>
<keyword evidence="6 8" id="KW-1133">Transmembrane helix</keyword>
<dbReference type="PANTHER" id="PTHR23502">
    <property type="entry name" value="MAJOR FACILITATOR SUPERFAMILY"/>
    <property type="match status" value="1"/>
</dbReference>
<evidence type="ECO:0000256" key="7">
    <source>
        <dbReference type="ARBA" id="ARBA00023136"/>
    </source>
</evidence>
<protein>
    <submittedName>
        <fullName evidence="10">Multidrug effflux MFS transporter</fullName>
    </submittedName>
</protein>
<dbReference type="GO" id="GO:1990961">
    <property type="term" value="P:xenobiotic detoxification by transmembrane export across the plasma membrane"/>
    <property type="evidence" value="ECO:0007669"/>
    <property type="project" value="InterPro"/>
</dbReference>
<feature type="transmembrane region" description="Helical" evidence="8">
    <location>
        <begin position="377"/>
        <end position="398"/>
    </location>
</feature>
<keyword evidence="4" id="KW-1003">Cell membrane</keyword>
<feature type="domain" description="Major facilitator superfamily (MFS) profile" evidence="9">
    <location>
        <begin position="13"/>
        <end position="403"/>
    </location>
</feature>
<evidence type="ECO:0000256" key="2">
    <source>
        <dbReference type="ARBA" id="ARBA00006236"/>
    </source>
</evidence>
<evidence type="ECO:0000259" key="9">
    <source>
        <dbReference type="PROSITE" id="PS50850"/>
    </source>
</evidence>
<evidence type="ECO:0000256" key="5">
    <source>
        <dbReference type="ARBA" id="ARBA00022692"/>
    </source>
</evidence>
<feature type="transmembrane region" description="Helical" evidence="8">
    <location>
        <begin position="287"/>
        <end position="310"/>
    </location>
</feature>
<dbReference type="NCBIfam" id="TIGR00710">
    <property type="entry name" value="efflux_Bcr_CflA"/>
    <property type="match status" value="1"/>
</dbReference>
<dbReference type="SUPFAM" id="SSF103473">
    <property type="entry name" value="MFS general substrate transporter"/>
    <property type="match status" value="1"/>
</dbReference>
<feature type="transmembrane region" description="Helical" evidence="8">
    <location>
        <begin position="316"/>
        <end position="335"/>
    </location>
</feature>
<comment type="subcellular location">
    <subcellularLocation>
        <location evidence="1">Cell membrane</location>
        <topology evidence="1">Multi-pass membrane protein</topology>
    </subcellularLocation>
</comment>
<sequence>MQKVKKMRIQPNSLNFTILLGALAALPPLSIDMGLPAFPQIGTSLNASPGAVGLTLSLFMFGFAIAQLFFGPLSDRYGRRPILITGCGLFTLAGAACALAPSIITLVAWRLIQGAGAGAGMVMTLAIVRDLFDGQVGRAQLSYVNLVMGVAPMIAPTIGSWLLAIAGWRSIYGILAFGGLLLLLSVALGLSESLAGYDKDAIKPRRLINNYGRVLSHPICLGYALVNALSFGCMFTYVAGSPLVLLDVFKVPTTIYGWLFASTAFGIMVGSFLNGRLSIRGVSPSRLLTFGLMTAVISSVALAIISISGAAQVTTLMPLLVINTFCLGIISPNAIHGAIQPLPEIAGVAAATVGFMQMLCGALASGLVAFLYDGRTAIAMCSLMAMFAITSLIAYIGLARPAERRLARAGMLHSETKN</sequence>
<name>A0A8J7L895_9NOST</name>
<dbReference type="PROSITE" id="PS50850">
    <property type="entry name" value="MFS"/>
    <property type="match status" value="1"/>
</dbReference>
<feature type="transmembrane region" description="Helical" evidence="8">
    <location>
        <begin position="115"/>
        <end position="132"/>
    </location>
</feature>
<feature type="transmembrane region" description="Helical" evidence="8">
    <location>
        <begin position="51"/>
        <end position="70"/>
    </location>
</feature>
<keyword evidence="7 8" id="KW-0472">Membrane</keyword>
<dbReference type="GO" id="GO:0042910">
    <property type="term" value="F:xenobiotic transmembrane transporter activity"/>
    <property type="evidence" value="ECO:0007669"/>
    <property type="project" value="InterPro"/>
</dbReference>